<name>Q32GH1_SHIDS</name>
<evidence type="ECO:0000256" key="1">
    <source>
        <dbReference type="SAM" id="Phobius"/>
    </source>
</evidence>
<reference evidence="2 3" key="1">
    <citation type="journal article" date="2005" name="Nucleic Acids Res.">
        <title>Genome dynamics and diversity of Shigella species, the etiologic agents of bacillary dysentery.</title>
        <authorList>
            <person name="Yang F."/>
            <person name="Yang J."/>
            <person name="Zhang X."/>
            <person name="Chen L."/>
            <person name="Jiang Y."/>
            <person name="Yan Y."/>
            <person name="Tang X."/>
            <person name="Wang J."/>
            <person name="Xiong Z."/>
            <person name="Dong J."/>
            <person name="Xue Y."/>
            <person name="Zhu Y."/>
            <person name="Xu X."/>
            <person name="Sun L."/>
            <person name="Chen S."/>
            <person name="Nie H."/>
            <person name="Peng J."/>
            <person name="Xu J."/>
            <person name="Wang Y."/>
            <person name="Yuan Z."/>
            <person name="Wen Y."/>
            <person name="Yao Z."/>
            <person name="Shen Y."/>
            <person name="Qiang B."/>
            <person name="Hou Y."/>
            <person name="Yu J."/>
            <person name="Jin Q."/>
        </authorList>
    </citation>
    <scope>NUCLEOTIDE SEQUENCE [LARGE SCALE GENOMIC DNA]</scope>
    <source>
        <strain evidence="2 3">Sd197</strain>
    </source>
</reference>
<feature type="transmembrane region" description="Helical" evidence="1">
    <location>
        <begin position="40"/>
        <end position="61"/>
    </location>
</feature>
<gene>
    <name evidence="2" type="ordered locus">SDY_1443</name>
</gene>
<dbReference type="HOGENOM" id="CLU_2791669_0_0_6"/>
<keyword evidence="3" id="KW-1185">Reference proteome</keyword>
<sequence>MEASPTSDYSSGVDTYLDYHLLRYKVIAYCFCEWHCSSRIMSVLADGVLVAGVVVVAFPLLKKKTPDC</sequence>
<dbReference type="STRING" id="300267.SDY_1443"/>
<accession>Q32GH1</accession>
<dbReference type="AlphaFoldDB" id="Q32GH1"/>
<evidence type="ECO:0000313" key="2">
    <source>
        <dbReference type="EMBL" id="ABB61584.1"/>
    </source>
</evidence>
<proteinExistence type="predicted"/>
<protein>
    <recommendedName>
        <fullName evidence="4">DUF3927 domain-containing protein</fullName>
    </recommendedName>
</protein>
<keyword evidence="1" id="KW-1133">Transmembrane helix</keyword>
<dbReference type="EMBL" id="CP000034">
    <property type="protein sequence ID" value="ABB61584.1"/>
    <property type="molecule type" value="Genomic_DNA"/>
</dbReference>
<dbReference type="Proteomes" id="UP000002716">
    <property type="component" value="Chromosome"/>
</dbReference>
<dbReference type="EnsemblBacteria" id="ABB61584">
    <property type="protein sequence ID" value="ABB61584"/>
    <property type="gene ID" value="SDY_1443"/>
</dbReference>
<dbReference type="PATRIC" id="fig|300267.13.peg.1717"/>
<evidence type="ECO:0000313" key="3">
    <source>
        <dbReference type="Proteomes" id="UP000002716"/>
    </source>
</evidence>
<dbReference type="InterPro" id="IPR025169">
    <property type="entry name" value="DUF3927"/>
</dbReference>
<dbReference type="Pfam" id="PF13064">
    <property type="entry name" value="DUF3927"/>
    <property type="match status" value="1"/>
</dbReference>
<keyword evidence="1" id="KW-0812">Transmembrane</keyword>
<evidence type="ECO:0008006" key="4">
    <source>
        <dbReference type="Google" id="ProtNLM"/>
    </source>
</evidence>
<dbReference type="KEGG" id="sdy:SDY_1443"/>
<keyword evidence="1" id="KW-0472">Membrane</keyword>
<organism evidence="2 3">
    <name type="scientific">Shigella dysenteriae serotype 1 (strain Sd197)</name>
    <dbReference type="NCBI Taxonomy" id="300267"/>
    <lineage>
        <taxon>Bacteria</taxon>
        <taxon>Pseudomonadati</taxon>
        <taxon>Pseudomonadota</taxon>
        <taxon>Gammaproteobacteria</taxon>
        <taxon>Enterobacterales</taxon>
        <taxon>Enterobacteriaceae</taxon>
        <taxon>Shigella</taxon>
    </lineage>
</organism>